<evidence type="ECO:0000256" key="6">
    <source>
        <dbReference type="ARBA" id="ARBA00022968"/>
    </source>
</evidence>
<evidence type="ECO:0000256" key="9">
    <source>
        <dbReference type="ARBA" id="ARBA00023136"/>
    </source>
</evidence>
<keyword evidence="8" id="KW-0333">Golgi apparatus</keyword>
<evidence type="ECO:0000313" key="12">
    <source>
        <dbReference type="Proteomes" id="UP000094385"/>
    </source>
</evidence>
<dbReference type="OrthoDB" id="430354at2759"/>
<dbReference type="GO" id="GO:0000026">
    <property type="term" value="F:alpha-1,2-mannosyltransferase activity"/>
    <property type="evidence" value="ECO:0007669"/>
    <property type="project" value="TreeGrafter"/>
</dbReference>
<dbReference type="Pfam" id="PF11051">
    <property type="entry name" value="Mannosyl_trans3"/>
    <property type="match status" value="2"/>
</dbReference>
<keyword evidence="4" id="KW-0808">Transferase</keyword>
<dbReference type="AlphaFoldDB" id="A0A1E3PUP1"/>
<keyword evidence="7 10" id="KW-1133">Transmembrane helix</keyword>
<evidence type="ECO:0000256" key="2">
    <source>
        <dbReference type="ARBA" id="ARBA00004922"/>
    </source>
</evidence>
<comment type="pathway">
    <text evidence="2">Protein modification; protein glycosylation.</text>
</comment>
<keyword evidence="9 10" id="KW-0472">Membrane</keyword>
<sequence>MILTRRAHSLAAVFKALIAILFFTLCFVVSYDRLRGTSSLQVMSNHLPSNLNLTAAHFPPELIRFWIDFADLLVQARPVCSEIKIDHAPPNDTETRFEPDNPNKQRVDFLRLSAEDQQAVKNSHSFMVKQALHKAPNLFYNRRTRGIVTTAGPRYVPILLVSLRMLRRSGSKLPVEVFLGSWDEYNSTICEGIFPSLGARCRVLTDIYNKAPSIAKPEHFQFKIFAILFSSFEDVLFLDADAFPGNNPDDLFLTEPYSSYGLVTWPDIFGNTASRLYFQIASISEPPVSLRLSSESGQLLLSKSKHAADLLLMTYYNYYGPSYYYPLLCQGSHGAGDKETFIHAAMALNRQFWDVRERPWVLGHWKKGQFGLVAIAQHHPGDDWRIESGQIRSNDPTTPRPLFVHNHFHKLDPKTIIEEGGPTRDAEGNYQRMWGPKESILDRFGHDLEQEVWKEILITGCDARTDTCAKIKDYYNAMYRYGNYGEII</sequence>
<dbReference type="GO" id="GO:0000139">
    <property type="term" value="C:Golgi membrane"/>
    <property type="evidence" value="ECO:0007669"/>
    <property type="project" value="UniProtKB-SubCell"/>
</dbReference>
<gene>
    <name evidence="11" type="ORF">LIPSTDRAFT_66693</name>
</gene>
<organism evidence="11 12">
    <name type="scientific">Lipomyces starkeyi NRRL Y-11557</name>
    <dbReference type="NCBI Taxonomy" id="675824"/>
    <lineage>
        <taxon>Eukaryota</taxon>
        <taxon>Fungi</taxon>
        <taxon>Dikarya</taxon>
        <taxon>Ascomycota</taxon>
        <taxon>Saccharomycotina</taxon>
        <taxon>Lipomycetes</taxon>
        <taxon>Lipomycetales</taxon>
        <taxon>Lipomycetaceae</taxon>
        <taxon>Lipomyces</taxon>
    </lineage>
</organism>
<proteinExistence type="inferred from homology"/>
<dbReference type="InterPro" id="IPR022751">
    <property type="entry name" value="Alpha_mannosyltransferase"/>
</dbReference>
<evidence type="ECO:0008006" key="13">
    <source>
        <dbReference type="Google" id="ProtNLM"/>
    </source>
</evidence>
<dbReference type="EMBL" id="KV454306">
    <property type="protein sequence ID" value="ODQ68994.1"/>
    <property type="molecule type" value="Genomic_DNA"/>
</dbReference>
<evidence type="ECO:0000256" key="3">
    <source>
        <dbReference type="ARBA" id="ARBA00009105"/>
    </source>
</evidence>
<evidence type="ECO:0000256" key="8">
    <source>
        <dbReference type="ARBA" id="ARBA00023034"/>
    </source>
</evidence>
<dbReference type="STRING" id="675824.A0A1E3PUP1"/>
<accession>A0A1E3PUP1</accession>
<evidence type="ECO:0000256" key="7">
    <source>
        <dbReference type="ARBA" id="ARBA00022989"/>
    </source>
</evidence>
<protein>
    <recommendedName>
        <fullName evidence="13">Glycosyltransferase family 71 protein</fullName>
    </recommendedName>
</protein>
<comment type="subcellular location">
    <subcellularLocation>
        <location evidence="1">Golgi apparatus membrane</location>
        <topology evidence="1">Single-pass type II membrane protein</topology>
    </subcellularLocation>
</comment>
<evidence type="ECO:0000256" key="10">
    <source>
        <dbReference type="SAM" id="Phobius"/>
    </source>
</evidence>
<dbReference type="PANTHER" id="PTHR31646:SF1">
    <property type="entry name" value="ALPHA-1,2-MANNOSYLTRANSFERASE MNN2"/>
    <property type="match status" value="1"/>
</dbReference>
<keyword evidence="6" id="KW-0735">Signal-anchor</keyword>
<feature type="transmembrane region" description="Helical" evidence="10">
    <location>
        <begin position="12"/>
        <end position="31"/>
    </location>
</feature>
<dbReference type="Gene3D" id="3.90.550.10">
    <property type="entry name" value="Spore Coat Polysaccharide Biosynthesis Protein SpsA, Chain A"/>
    <property type="match status" value="1"/>
</dbReference>
<keyword evidence="12" id="KW-1185">Reference proteome</keyword>
<comment type="similarity">
    <text evidence="3">Belongs to the MNN1/MNT family.</text>
</comment>
<reference evidence="11 12" key="1">
    <citation type="journal article" date="2016" name="Proc. Natl. Acad. Sci. U.S.A.">
        <title>Comparative genomics of biotechnologically important yeasts.</title>
        <authorList>
            <person name="Riley R."/>
            <person name="Haridas S."/>
            <person name="Wolfe K.H."/>
            <person name="Lopes M.R."/>
            <person name="Hittinger C.T."/>
            <person name="Goeker M."/>
            <person name="Salamov A.A."/>
            <person name="Wisecaver J.H."/>
            <person name="Long T.M."/>
            <person name="Calvey C.H."/>
            <person name="Aerts A.L."/>
            <person name="Barry K.W."/>
            <person name="Choi C."/>
            <person name="Clum A."/>
            <person name="Coughlan A.Y."/>
            <person name="Deshpande S."/>
            <person name="Douglass A.P."/>
            <person name="Hanson S.J."/>
            <person name="Klenk H.-P."/>
            <person name="LaButti K.M."/>
            <person name="Lapidus A."/>
            <person name="Lindquist E.A."/>
            <person name="Lipzen A.M."/>
            <person name="Meier-Kolthoff J.P."/>
            <person name="Ohm R.A."/>
            <person name="Otillar R.P."/>
            <person name="Pangilinan J.L."/>
            <person name="Peng Y."/>
            <person name="Rokas A."/>
            <person name="Rosa C.A."/>
            <person name="Scheuner C."/>
            <person name="Sibirny A.A."/>
            <person name="Slot J.C."/>
            <person name="Stielow J.B."/>
            <person name="Sun H."/>
            <person name="Kurtzman C.P."/>
            <person name="Blackwell M."/>
            <person name="Grigoriev I.V."/>
            <person name="Jeffries T.W."/>
        </authorList>
    </citation>
    <scope>NUCLEOTIDE SEQUENCE [LARGE SCALE GENOMIC DNA]</scope>
    <source>
        <strain evidence="11 12">NRRL Y-11557</strain>
    </source>
</reference>
<evidence type="ECO:0000256" key="5">
    <source>
        <dbReference type="ARBA" id="ARBA00022692"/>
    </source>
</evidence>
<dbReference type="Proteomes" id="UP000094385">
    <property type="component" value="Unassembled WGS sequence"/>
</dbReference>
<evidence type="ECO:0000256" key="4">
    <source>
        <dbReference type="ARBA" id="ARBA00022679"/>
    </source>
</evidence>
<dbReference type="GO" id="GO:0046354">
    <property type="term" value="P:mannan biosynthetic process"/>
    <property type="evidence" value="ECO:0007669"/>
    <property type="project" value="TreeGrafter"/>
</dbReference>
<evidence type="ECO:0000313" key="11">
    <source>
        <dbReference type="EMBL" id="ODQ68994.1"/>
    </source>
</evidence>
<keyword evidence="5 10" id="KW-0812">Transmembrane</keyword>
<dbReference type="PANTHER" id="PTHR31646">
    <property type="entry name" value="ALPHA-1,2-MANNOSYLTRANSFERASE MNN2"/>
    <property type="match status" value="1"/>
</dbReference>
<name>A0A1E3PUP1_LIPST</name>
<dbReference type="SUPFAM" id="SSF53448">
    <property type="entry name" value="Nucleotide-diphospho-sugar transferases"/>
    <property type="match status" value="1"/>
</dbReference>
<dbReference type="InterPro" id="IPR029044">
    <property type="entry name" value="Nucleotide-diphossugar_trans"/>
</dbReference>
<evidence type="ECO:0000256" key="1">
    <source>
        <dbReference type="ARBA" id="ARBA00004323"/>
    </source>
</evidence>